<reference evidence="2 3" key="1">
    <citation type="submission" date="2017-12" db="EMBL/GenBank/DDBJ databases">
        <authorList>
            <person name="Pombert J.-F."/>
            <person name="Haag K.L."/>
            <person name="Ebert D."/>
        </authorList>
    </citation>
    <scope>NUCLEOTIDE SEQUENCE [LARGE SCALE GENOMIC DNA]</scope>
    <source>
        <strain evidence="2">FI-OER-3-3</strain>
    </source>
</reference>
<feature type="transmembrane region" description="Helical" evidence="1">
    <location>
        <begin position="44"/>
        <end position="66"/>
    </location>
</feature>
<protein>
    <recommendedName>
        <fullName evidence="4">Transmembrane protein</fullName>
    </recommendedName>
</protein>
<keyword evidence="1" id="KW-0812">Transmembrane</keyword>
<feature type="transmembrane region" description="Helical" evidence="1">
    <location>
        <begin position="687"/>
        <end position="707"/>
    </location>
</feature>
<evidence type="ECO:0000313" key="2">
    <source>
        <dbReference type="EMBL" id="TBU05286.1"/>
    </source>
</evidence>
<organism evidence="2 3">
    <name type="scientific">Hamiltosporidium tvaerminnensis</name>
    <dbReference type="NCBI Taxonomy" id="1176355"/>
    <lineage>
        <taxon>Eukaryota</taxon>
        <taxon>Fungi</taxon>
        <taxon>Fungi incertae sedis</taxon>
        <taxon>Microsporidia</taxon>
        <taxon>Dubosqiidae</taxon>
        <taxon>Hamiltosporidium</taxon>
    </lineage>
</organism>
<evidence type="ECO:0008006" key="4">
    <source>
        <dbReference type="Google" id="ProtNLM"/>
    </source>
</evidence>
<accession>A0A4Q9LCH6</accession>
<dbReference type="EMBL" id="PITJ01000027">
    <property type="protein sequence ID" value="TBU05286.1"/>
    <property type="molecule type" value="Genomic_DNA"/>
</dbReference>
<feature type="transmembrane region" description="Helical" evidence="1">
    <location>
        <begin position="12"/>
        <end position="32"/>
    </location>
</feature>
<feature type="transmembrane region" description="Helical" evidence="1">
    <location>
        <begin position="319"/>
        <end position="337"/>
    </location>
</feature>
<keyword evidence="1" id="KW-1133">Transmembrane helix</keyword>
<dbReference type="Proteomes" id="UP000292362">
    <property type="component" value="Unassembled WGS sequence"/>
</dbReference>
<gene>
    <name evidence="2" type="ORF">CWI37_0027p0070</name>
</gene>
<dbReference type="AlphaFoldDB" id="A0A4Q9LCH6"/>
<feature type="transmembrane region" description="Helical" evidence="1">
    <location>
        <begin position="657"/>
        <end position="675"/>
    </location>
</feature>
<comment type="caution">
    <text evidence="2">The sequence shown here is derived from an EMBL/GenBank/DDBJ whole genome shotgun (WGS) entry which is preliminary data.</text>
</comment>
<proteinExistence type="predicted"/>
<feature type="transmembrane region" description="Helical" evidence="1">
    <location>
        <begin position="630"/>
        <end position="650"/>
    </location>
</feature>
<name>A0A4Q9LCH6_9MICR</name>
<dbReference type="VEuPathDB" id="MicrosporidiaDB:CWI37_0027p0070"/>
<keyword evidence="1" id="KW-0472">Membrane</keyword>
<evidence type="ECO:0000313" key="3">
    <source>
        <dbReference type="Proteomes" id="UP000292362"/>
    </source>
</evidence>
<feature type="transmembrane region" description="Helical" evidence="1">
    <location>
        <begin position="226"/>
        <end position="244"/>
    </location>
</feature>
<sequence>MKKELALRTLLYLQILISLQISFTFLNSVFFIYKYEQLQNNRDISIIVFCIPSLVYHVVKLFFCYFKRYFIREETTGQYTGNGNIKGINNNILRDNLCVSNEIKGCEKVNKGIEGKESEKKEENKDLDNTALNTCDNDNTLIEVGTKDNTSLNISIENNTLLNVSTGDNTPLNICLCDNTPLNVSTKEKTPLSIGHMNNTLLNNNSKLRRELNFLKSFYTNLYKKGYTLSIAISILLKTLSYFIDRYFLRKYICCIFLSLINIIISINDIYYTSVLERLKSGIENGVLLSVFIDEIPTYMFVGFFSYLEWMFNKSVKPYFDLCSIVYLISGLLLWRVSRMGVIKEINDNGSFSSINSDRSVIKERNRKGFNEKKCVFKGKNGNECKYKGVNDCNDSYCNEWGVNNKNDKACVNYMTTNINVVNEPTNGIKDVNNIVNCIKGVNNCNDYCCNRSPDTIDLIQMSDYVSLYTDEERSIARINPYLCEDKFISNKNISMDSSLTDENGFEEFNDVYTPNATLYVLFDKNSDEKTFNLDNISNELISKNVNNPTSMISGFGNITKSSISENNLSIPDSNTFMAFLLLVGKTICTMNDTLIYFFLITDMSEESYLLLYFSVEFLLKTIQIQVRRWFYHFMVFKCVVALLCLYFVVYRNILQMYFFTFFLFIINGVTNQMMYYTFNRKVEGCVGEHICDLLVFFVVSTVELYFHRKGGKSFKDFIFFTTIRL</sequence>
<feature type="transmembrane region" description="Helical" evidence="1">
    <location>
        <begin position="250"/>
        <end position="274"/>
    </location>
</feature>
<evidence type="ECO:0000256" key="1">
    <source>
        <dbReference type="SAM" id="Phobius"/>
    </source>
</evidence>
<feature type="transmembrane region" description="Helical" evidence="1">
    <location>
        <begin position="286"/>
        <end position="307"/>
    </location>
</feature>
<feature type="transmembrane region" description="Helical" evidence="1">
    <location>
        <begin position="577"/>
        <end position="600"/>
    </location>
</feature>